<accession>A0A835TDV2</accession>
<evidence type="ECO:0000313" key="2">
    <source>
        <dbReference type="Proteomes" id="UP000657918"/>
    </source>
</evidence>
<name>A0A835TDV2_9ROSI</name>
<sequence>MEKSVVERTWSDAASSTTRSLFQEPDSVYLFQISGSGTMNSTAFSVGNYSPGNLSAPNTTLLINNLEASKAPTIKFSSHYQENVFQQPRLTTTEEAPCELTAAPSGLAFSEKNVGAGPEAVNGQFIKVTMKFLPSTWPVQTSKEKQATKIVSDVHELLLAGTL</sequence>
<gene>
    <name evidence="1" type="ORF">SADUNF_Sadunf03G0118700</name>
</gene>
<protein>
    <submittedName>
        <fullName evidence="1">Uncharacterized protein</fullName>
    </submittedName>
</protein>
<evidence type="ECO:0000313" key="1">
    <source>
        <dbReference type="EMBL" id="KAF9686056.1"/>
    </source>
</evidence>
<comment type="caution">
    <text evidence="1">The sequence shown here is derived from an EMBL/GenBank/DDBJ whole genome shotgun (WGS) entry which is preliminary data.</text>
</comment>
<dbReference type="AlphaFoldDB" id="A0A835TDV2"/>
<dbReference type="Proteomes" id="UP000657918">
    <property type="component" value="Unassembled WGS sequence"/>
</dbReference>
<organism evidence="1 2">
    <name type="scientific">Salix dunnii</name>
    <dbReference type="NCBI Taxonomy" id="1413687"/>
    <lineage>
        <taxon>Eukaryota</taxon>
        <taxon>Viridiplantae</taxon>
        <taxon>Streptophyta</taxon>
        <taxon>Embryophyta</taxon>
        <taxon>Tracheophyta</taxon>
        <taxon>Spermatophyta</taxon>
        <taxon>Magnoliopsida</taxon>
        <taxon>eudicotyledons</taxon>
        <taxon>Gunneridae</taxon>
        <taxon>Pentapetalae</taxon>
        <taxon>rosids</taxon>
        <taxon>fabids</taxon>
        <taxon>Malpighiales</taxon>
        <taxon>Salicaceae</taxon>
        <taxon>Saliceae</taxon>
        <taxon>Salix</taxon>
    </lineage>
</organism>
<proteinExistence type="predicted"/>
<dbReference type="EMBL" id="JADGMS010000003">
    <property type="protein sequence ID" value="KAF9686056.1"/>
    <property type="molecule type" value="Genomic_DNA"/>
</dbReference>
<keyword evidence="2" id="KW-1185">Reference proteome</keyword>
<dbReference type="OrthoDB" id="10495342at2759"/>
<reference evidence="1 2" key="1">
    <citation type="submission" date="2020-10" db="EMBL/GenBank/DDBJ databases">
        <title>Plant Genome Project.</title>
        <authorList>
            <person name="Zhang R.-G."/>
        </authorList>
    </citation>
    <scope>NUCLEOTIDE SEQUENCE [LARGE SCALE GENOMIC DNA]</scope>
    <source>
        <strain evidence="1">FAFU-HL-1</strain>
        <tissue evidence="1">Leaf</tissue>
    </source>
</reference>